<keyword evidence="1" id="KW-0472">Membrane</keyword>
<keyword evidence="1" id="KW-0812">Transmembrane</keyword>
<dbReference type="AlphaFoldDB" id="A0A1I1DDW6"/>
<reference evidence="2 3" key="1">
    <citation type="submission" date="2016-10" db="EMBL/GenBank/DDBJ databases">
        <authorList>
            <person name="de Groot N.N."/>
        </authorList>
    </citation>
    <scope>NUCLEOTIDE SEQUENCE [LARGE SCALE GENOMIC DNA]</scope>
    <source>
        <strain evidence="2 3">CGMCC 1.7056</strain>
    </source>
</reference>
<dbReference type="RefSeq" id="WP_139229987.1">
    <property type="nucleotide sequence ID" value="NZ_FOLB01000001.1"/>
</dbReference>
<dbReference type="EMBL" id="FOLB01000001">
    <property type="protein sequence ID" value="SFB73091.1"/>
    <property type="molecule type" value="Genomic_DNA"/>
</dbReference>
<name>A0A1I1DDW6_9ACTN</name>
<feature type="transmembrane region" description="Helical" evidence="1">
    <location>
        <begin position="12"/>
        <end position="35"/>
    </location>
</feature>
<evidence type="ECO:0000313" key="2">
    <source>
        <dbReference type="EMBL" id="SFB73091.1"/>
    </source>
</evidence>
<feature type="transmembrane region" description="Helical" evidence="1">
    <location>
        <begin position="100"/>
        <end position="124"/>
    </location>
</feature>
<evidence type="ECO:0000313" key="3">
    <source>
        <dbReference type="Proteomes" id="UP000198832"/>
    </source>
</evidence>
<gene>
    <name evidence="2" type="ORF">SAMN04487968_101193</name>
</gene>
<dbReference type="Proteomes" id="UP000198832">
    <property type="component" value="Unassembled WGS sequence"/>
</dbReference>
<keyword evidence="1" id="KW-1133">Transmembrane helix</keyword>
<proteinExistence type="predicted"/>
<feature type="transmembrane region" description="Helical" evidence="1">
    <location>
        <begin position="47"/>
        <end position="70"/>
    </location>
</feature>
<keyword evidence="3" id="KW-1185">Reference proteome</keyword>
<sequence>MTRSPLGHTSRPLPLTIAVVLVGLEALVLTVVALLDLADLSGDQLTMGTTAAVFLLLYAAALALCGYGLLRLVSWARSPVVLTQLIQLGLAWDSRHNPTVAVPLALVAVAVLAAILSPASLAALEPQDED</sequence>
<protein>
    <recommendedName>
        <fullName evidence="4">Integral membrane protein</fullName>
    </recommendedName>
</protein>
<organism evidence="2 3">
    <name type="scientific">Nocardioides terrae</name>
    <dbReference type="NCBI Taxonomy" id="574651"/>
    <lineage>
        <taxon>Bacteria</taxon>
        <taxon>Bacillati</taxon>
        <taxon>Actinomycetota</taxon>
        <taxon>Actinomycetes</taxon>
        <taxon>Propionibacteriales</taxon>
        <taxon>Nocardioidaceae</taxon>
        <taxon>Nocardioides</taxon>
    </lineage>
</organism>
<evidence type="ECO:0008006" key="4">
    <source>
        <dbReference type="Google" id="ProtNLM"/>
    </source>
</evidence>
<evidence type="ECO:0000256" key="1">
    <source>
        <dbReference type="SAM" id="Phobius"/>
    </source>
</evidence>
<accession>A0A1I1DDW6</accession>